<evidence type="ECO:0000313" key="1">
    <source>
        <dbReference type="EMBL" id="THH20748.1"/>
    </source>
</evidence>
<evidence type="ECO:0000313" key="2">
    <source>
        <dbReference type="Proteomes" id="UP000310158"/>
    </source>
</evidence>
<dbReference type="Proteomes" id="UP000310158">
    <property type="component" value="Unassembled WGS sequence"/>
</dbReference>
<gene>
    <name evidence="1" type="ORF">EW146_g699</name>
</gene>
<proteinExistence type="predicted"/>
<keyword evidence="2" id="KW-1185">Reference proteome</keyword>
<organism evidence="1 2">
    <name type="scientific">Bondarzewia mesenterica</name>
    <dbReference type="NCBI Taxonomy" id="1095465"/>
    <lineage>
        <taxon>Eukaryota</taxon>
        <taxon>Fungi</taxon>
        <taxon>Dikarya</taxon>
        <taxon>Basidiomycota</taxon>
        <taxon>Agaricomycotina</taxon>
        <taxon>Agaricomycetes</taxon>
        <taxon>Russulales</taxon>
        <taxon>Bondarzewiaceae</taxon>
        <taxon>Bondarzewia</taxon>
    </lineage>
</organism>
<sequence>MGHGAQELSGIGDDFVTRFSLDMADEADTTGVLLKLVRVETLAGGHSARPGRRVALDGIKTVNSTGRSVLLN</sequence>
<dbReference type="EMBL" id="SGPL01000015">
    <property type="protein sequence ID" value="THH20748.1"/>
    <property type="molecule type" value="Genomic_DNA"/>
</dbReference>
<name>A0A4S4M849_9AGAM</name>
<accession>A0A4S4M849</accession>
<dbReference type="AlphaFoldDB" id="A0A4S4M849"/>
<protein>
    <submittedName>
        <fullName evidence="1">Uncharacterized protein</fullName>
    </submittedName>
</protein>
<reference evidence="1 2" key="1">
    <citation type="submission" date="2019-02" db="EMBL/GenBank/DDBJ databases">
        <title>Genome sequencing of the rare red list fungi Bondarzewia mesenterica.</title>
        <authorList>
            <person name="Buettner E."/>
            <person name="Kellner H."/>
        </authorList>
    </citation>
    <scope>NUCLEOTIDE SEQUENCE [LARGE SCALE GENOMIC DNA]</scope>
    <source>
        <strain evidence="1 2">DSM 108281</strain>
    </source>
</reference>
<comment type="caution">
    <text evidence="1">The sequence shown here is derived from an EMBL/GenBank/DDBJ whole genome shotgun (WGS) entry which is preliminary data.</text>
</comment>